<accession>A0A481Z275</accession>
<dbReference type="Pfam" id="PF13811">
    <property type="entry name" value="DUF4186"/>
    <property type="match status" value="1"/>
</dbReference>
<gene>
    <name evidence="1" type="ORF">LCPAC001_00350</name>
</gene>
<dbReference type="InterPro" id="IPR020378">
    <property type="entry name" value="DUF4186"/>
</dbReference>
<proteinExistence type="predicted"/>
<sequence>MTNFEKHFDGLCGHSSRVCRYCHPDKELCQDDLKGWLKIKKEGVVHKYKILTSMLEIEARNRNRFDKKHFKQLEMAFNRQGKYSLSKMIMSRIVKRLKIKVVNDGKQTPYLAHGIDVAFHTTGVCCRTCVYHWHNIEQNHILTEQEMKYLLDVVYTYITEFVLPEGSFRSWITSKSEGSEIRTQPYYIPGRYKIVKNDDKWEVLYLGESLYKELTNWNDFLKESKNKYGNNVNITNLMIGQ</sequence>
<protein>
    <submittedName>
        <fullName evidence="1">Uncharacterized protein</fullName>
    </submittedName>
</protein>
<dbReference type="EMBL" id="MK500427">
    <property type="protein sequence ID" value="QBK89525.1"/>
    <property type="molecule type" value="Genomic_DNA"/>
</dbReference>
<evidence type="ECO:0000313" key="1">
    <source>
        <dbReference type="EMBL" id="QBK89525.1"/>
    </source>
</evidence>
<name>A0A481Z275_9VIRU</name>
<organism evidence="1">
    <name type="scientific">Pithovirus LCPAC001</name>
    <dbReference type="NCBI Taxonomy" id="2506585"/>
    <lineage>
        <taxon>Viruses</taxon>
        <taxon>Pithoviruses</taxon>
    </lineage>
</organism>
<reference evidence="1" key="1">
    <citation type="journal article" date="2019" name="MBio">
        <title>Virus Genomes from Deep Sea Sediments Expand the Ocean Megavirome and Support Independent Origins of Viral Gigantism.</title>
        <authorList>
            <person name="Backstrom D."/>
            <person name="Yutin N."/>
            <person name="Jorgensen S.L."/>
            <person name="Dharamshi J."/>
            <person name="Homa F."/>
            <person name="Zaremba-Niedwiedzka K."/>
            <person name="Spang A."/>
            <person name="Wolf Y.I."/>
            <person name="Koonin E.V."/>
            <person name="Ettema T.J."/>
        </authorList>
    </citation>
    <scope>NUCLEOTIDE SEQUENCE</scope>
</reference>